<evidence type="ECO:0000256" key="3">
    <source>
        <dbReference type="ARBA" id="ARBA00022618"/>
    </source>
</evidence>
<evidence type="ECO:0000256" key="1">
    <source>
        <dbReference type="ARBA" id="ARBA00004370"/>
    </source>
</evidence>
<dbReference type="Proteomes" id="UP001057877">
    <property type="component" value="Chromosome"/>
</dbReference>
<dbReference type="PANTHER" id="PTHR37820:SF1">
    <property type="entry name" value="CELL DIVISION PROTEIN FTSQ"/>
    <property type="match status" value="1"/>
</dbReference>
<dbReference type="PROSITE" id="PS51779">
    <property type="entry name" value="POTRA"/>
    <property type="match status" value="1"/>
</dbReference>
<organism evidence="10 11">
    <name type="scientific">Paenibacillus spongiae</name>
    <dbReference type="NCBI Taxonomy" id="2909671"/>
    <lineage>
        <taxon>Bacteria</taxon>
        <taxon>Bacillati</taxon>
        <taxon>Bacillota</taxon>
        <taxon>Bacilli</taxon>
        <taxon>Bacillales</taxon>
        <taxon>Paenibacillaceae</taxon>
        <taxon>Paenibacillus</taxon>
    </lineage>
</organism>
<feature type="domain" description="POTRA" evidence="9">
    <location>
        <begin position="43"/>
        <end position="111"/>
    </location>
</feature>
<dbReference type="InterPro" id="IPR034746">
    <property type="entry name" value="POTRA"/>
</dbReference>
<evidence type="ECO:0000259" key="9">
    <source>
        <dbReference type="PROSITE" id="PS51779"/>
    </source>
</evidence>
<keyword evidence="2 8" id="KW-1003">Cell membrane</keyword>
<keyword evidence="6 8" id="KW-0472">Membrane</keyword>
<evidence type="ECO:0000256" key="4">
    <source>
        <dbReference type="ARBA" id="ARBA00022692"/>
    </source>
</evidence>
<comment type="similarity">
    <text evidence="8">Belongs to the FtsQ/DivIB family. DivIB subfamily.</text>
</comment>
<keyword evidence="3 8" id="KW-0132">Cell division</keyword>
<name>A0ABY5SHN8_9BACL</name>
<evidence type="ECO:0000256" key="2">
    <source>
        <dbReference type="ARBA" id="ARBA00022475"/>
    </source>
</evidence>
<evidence type="ECO:0000256" key="5">
    <source>
        <dbReference type="ARBA" id="ARBA00022989"/>
    </source>
</evidence>
<evidence type="ECO:0000256" key="6">
    <source>
        <dbReference type="ARBA" id="ARBA00023136"/>
    </source>
</evidence>
<feature type="transmembrane region" description="Helical" evidence="8">
    <location>
        <begin position="21"/>
        <end position="38"/>
    </location>
</feature>
<keyword evidence="11" id="KW-1185">Reference proteome</keyword>
<evidence type="ECO:0000256" key="8">
    <source>
        <dbReference type="HAMAP-Rule" id="MF_00912"/>
    </source>
</evidence>
<reference evidence="10" key="1">
    <citation type="submission" date="2022-01" db="EMBL/GenBank/DDBJ databases">
        <title>Paenibacillus spongiae sp. nov., isolated from marine sponge.</title>
        <authorList>
            <person name="Li Z."/>
            <person name="Zhang M."/>
        </authorList>
    </citation>
    <scope>NUCLEOTIDE SEQUENCE</scope>
    <source>
        <strain evidence="10">PHS-Z3</strain>
    </source>
</reference>
<comment type="subcellular location">
    <subcellularLocation>
        <location evidence="8">Cell membrane</location>
        <topology evidence="8">Single-pass type II membrane protein</topology>
    </subcellularLocation>
    <subcellularLocation>
        <location evidence="1">Membrane</location>
    </subcellularLocation>
    <text evidence="8">Localizes to the division septum.</text>
</comment>
<accession>A0ABY5SHN8</accession>
<dbReference type="EMBL" id="CP091430">
    <property type="protein sequence ID" value="UVI32200.1"/>
    <property type="molecule type" value="Genomic_DNA"/>
</dbReference>
<evidence type="ECO:0000313" key="11">
    <source>
        <dbReference type="Proteomes" id="UP001057877"/>
    </source>
</evidence>
<evidence type="ECO:0000256" key="7">
    <source>
        <dbReference type="ARBA" id="ARBA00023306"/>
    </source>
</evidence>
<dbReference type="HAMAP" id="MF_00912">
    <property type="entry name" value="DivIB"/>
    <property type="match status" value="1"/>
</dbReference>
<keyword evidence="7 8" id="KW-0131">Cell cycle</keyword>
<dbReference type="RefSeq" id="WP_258388259.1">
    <property type="nucleotide sequence ID" value="NZ_CP091430.1"/>
</dbReference>
<dbReference type="Gene3D" id="3.10.20.310">
    <property type="entry name" value="membrane protein fhac"/>
    <property type="match status" value="1"/>
</dbReference>
<comment type="function">
    <text evidence="8">Cell division protein that may be involved in stabilizing or promoting the assembly of the division complex.</text>
</comment>
<keyword evidence="5 8" id="KW-1133">Transmembrane helix</keyword>
<proteinExistence type="inferred from homology"/>
<keyword evidence="4 8" id="KW-0812">Transmembrane</keyword>
<sequence>MQDKVPVLREPVRRRRGGKKLLAVLLLLFIVILCVLFFNSSISKISSIVVEGQRYSSKEDIQKAAGINIGDAYFGTTAKTVEDRVKTIKPVEKVEVVKKFPGGIRITVSEYPTVAFELSSNGDLTAMLSNGAIVPAGSEIVVDKPILSGWKADDPLKAELGKKLAELPAGSLSDFSEIMPSPSKAYPDRIKIYTRTRFEVVTAISLLQDKIASLDAVIETQEPGIVTMLLADTYVPFVPEEPENEDSE</sequence>
<dbReference type="Gene3D" id="3.40.50.10960">
    <property type="match status" value="1"/>
</dbReference>
<dbReference type="InterPro" id="IPR050487">
    <property type="entry name" value="FtsQ_DivIB"/>
</dbReference>
<dbReference type="InterPro" id="IPR026580">
    <property type="entry name" value="DivIB"/>
</dbReference>
<evidence type="ECO:0000313" key="10">
    <source>
        <dbReference type="EMBL" id="UVI32200.1"/>
    </source>
</evidence>
<gene>
    <name evidence="8" type="primary">divIB</name>
    <name evidence="10" type="ORF">L1F29_10430</name>
</gene>
<dbReference type="InterPro" id="IPR013685">
    <property type="entry name" value="POTRA_FtsQ_type"/>
</dbReference>
<dbReference type="Pfam" id="PF08478">
    <property type="entry name" value="POTRA_1"/>
    <property type="match status" value="1"/>
</dbReference>
<protein>
    <recommendedName>
        <fullName evidence="8">Cell division protein DivIB</fullName>
    </recommendedName>
</protein>
<dbReference type="PANTHER" id="PTHR37820">
    <property type="entry name" value="CELL DIVISION PROTEIN DIVIB"/>
    <property type="match status" value="1"/>
</dbReference>